<dbReference type="GO" id="GO:0008270">
    <property type="term" value="F:zinc ion binding"/>
    <property type="evidence" value="ECO:0007669"/>
    <property type="project" value="InterPro"/>
</dbReference>
<dbReference type="GO" id="GO:0009451">
    <property type="term" value="P:RNA modification"/>
    <property type="evidence" value="ECO:0007669"/>
    <property type="project" value="InterPro"/>
</dbReference>
<protein>
    <submittedName>
        <fullName evidence="4">Pentatricopeptide repeat-containing protein At4g21065-like</fullName>
    </submittedName>
</protein>
<reference evidence="4" key="1">
    <citation type="submission" date="2025-08" db="UniProtKB">
        <authorList>
            <consortium name="RefSeq"/>
        </authorList>
    </citation>
    <scope>IDENTIFICATION</scope>
    <source>
        <tissue evidence="4">Leaves</tissue>
    </source>
</reference>
<dbReference type="KEGG" id="jre:109019731"/>
<evidence type="ECO:0000313" key="3">
    <source>
        <dbReference type="Proteomes" id="UP000235220"/>
    </source>
</evidence>
<keyword evidence="2" id="KW-0677">Repeat</keyword>
<name>A0A2I4HN97_JUGRE</name>
<dbReference type="PROSITE" id="PS51375">
    <property type="entry name" value="PPR"/>
    <property type="match status" value="4"/>
</dbReference>
<dbReference type="InterPro" id="IPR032867">
    <property type="entry name" value="DYW_dom"/>
</dbReference>
<keyword evidence="3" id="KW-1185">Reference proteome</keyword>
<proteinExistence type="inferred from homology"/>
<dbReference type="PANTHER" id="PTHR47926">
    <property type="entry name" value="PENTATRICOPEPTIDE REPEAT-CONTAINING PROTEIN"/>
    <property type="match status" value="1"/>
</dbReference>
<dbReference type="InterPro" id="IPR046849">
    <property type="entry name" value="E2_motif"/>
</dbReference>
<dbReference type="InterPro" id="IPR046848">
    <property type="entry name" value="E_motif"/>
</dbReference>
<evidence type="ECO:0000256" key="1">
    <source>
        <dbReference type="ARBA" id="ARBA00006643"/>
    </source>
</evidence>
<dbReference type="RefSeq" id="XP_018857631.2">
    <property type="nucleotide sequence ID" value="XM_019002086.2"/>
</dbReference>
<dbReference type="OrthoDB" id="185373at2759"/>
<dbReference type="FunFam" id="1.25.40.10:FF:000344">
    <property type="entry name" value="Pentatricopeptide repeat-containing protein"/>
    <property type="match status" value="1"/>
</dbReference>
<sequence>MRALLNLFKRFSIITVVPRNGFSNSSFLCASISSSTSSPRPVELIQSKTTNQIALSISSALQKCTNLSSVKKAHAKTFAFGLQHDKHLSIKIAILYVSFDKVDTANIVFESTPNPSSCFWNNMIRGYATEGQFGRSLGLYNKMLQEGLIPDKFAFPFALKSCAGLSNLQLGKLVHQHLLCCGCTDDLFVNAALLDMYAKCGDVEIARLVFDKMAVRDLVCWTSMISGYAHNGYNSETLEFFNLMRGSGVKPNRVSLLSVLLACGSLGALRKGEWFHNYAIQTGFANDILVVTAVMDMYAKCGSLDLARGLFNEAAGKDVVCWSSMIACYGIHGDGRKAIDLFDAMLEAGVSPNHVTFTCVLSACGHSGLLEEGRRYFKLMKEVFRIAPKLNHFSCMVDLLGRAGQLDEAKNLIENMPVKPDATIWGSLLGACRIYGNLYLAERVADVLFHLDPLQSGYHVLLSNIYAAKGRWNKVEMVRNLMARIGANKIQGFSLIELNDRVHRFSAGDRSHPQSDGILSKLEELAAKMKRLGYVPLTDFALHDIEEEGKEEALSYHSERLAIAFGLINTNPGTAIRVTKNLRICGDCHNAIKFISKIVKRIIIVRDMHRFHHFEDGACSCRDYW</sequence>
<dbReference type="Gramene" id="Jr01_05210_p1">
    <property type="protein sequence ID" value="cds.Jr01_05210_p1"/>
    <property type="gene ID" value="Jr01_05210"/>
</dbReference>
<dbReference type="GO" id="GO:0003723">
    <property type="term" value="F:RNA binding"/>
    <property type="evidence" value="ECO:0007669"/>
    <property type="project" value="InterPro"/>
</dbReference>
<accession>A0A2I4HN97</accession>
<dbReference type="InterPro" id="IPR011990">
    <property type="entry name" value="TPR-like_helical_dom_sf"/>
</dbReference>
<dbReference type="AlphaFoldDB" id="A0A2I4HN97"/>
<dbReference type="Pfam" id="PF20430">
    <property type="entry name" value="Eplus_motif"/>
    <property type="match status" value="1"/>
</dbReference>
<dbReference type="Proteomes" id="UP000235220">
    <property type="component" value="Chromosome 1"/>
</dbReference>
<dbReference type="FunFam" id="1.25.40.10:FF:002148">
    <property type="entry name" value="Pentatricopeptide repeat-containing protein At2g29760, chloroplastic"/>
    <property type="match status" value="1"/>
</dbReference>
<dbReference type="InterPro" id="IPR046960">
    <property type="entry name" value="PPR_At4g14850-like_plant"/>
</dbReference>
<evidence type="ECO:0000256" key="2">
    <source>
        <dbReference type="ARBA" id="ARBA00022737"/>
    </source>
</evidence>
<dbReference type="InterPro" id="IPR002885">
    <property type="entry name" value="PPR_rpt"/>
</dbReference>
<comment type="similarity">
    <text evidence="1">Belongs to the PPR family. PCMP-H subfamily.</text>
</comment>
<dbReference type="Pfam" id="PF14432">
    <property type="entry name" value="DYW_deaminase"/>
    <property type="match status" value="1"/>
</dbReference>
<organism evidence="3 4">
    <name type="scientific">Juglans regia</name>
    <name type="common">English walnut</name>
    <dbReference type="NCBI Taxonomy" id="51240"/>
    <lineage>
        <taxon>Eukaryota</taxon>
        <taxon>Viridiplantae</taxon>
        <taxon>Streptophyta</taxon>
        <taxon>Embryophyta</taxon>
        <taxon>Tracheophyta</taxon>
        <taxon>Spermatophyta</taxon>
        <taxon>Magnoliopsida</taxon>
        <taxon>eudicotyledons</taxon>
        <taxon>Gunneridae</taxon>
        <taxon>Pentapetalae</taxon>
        <taxon>rosids</taxon>
        <taxon>fabids</taxon>
        <taxon>Fagales</taxon>
        <taxon>Juglandaceae</taxon>
        <taxon>Juglans</taxon>
    </lineage>
</organism>
<dbReference type="PANTHER" id="PTHR47926:SF500">
    <property type="entry name" value="REPEAT-CONTAINING PROTEIN, PUTATIVE-RELATED"/>
    <property type="match status" value="1"/>
</dbReference>
<evidence type="ECO:0000313" key="4">
    <source>
        <dbReference type="RefSeq" id="XP_018857631.2"/>
    </source>
</evidence>
<dbReference type="NCBIfam" id="TIGR00756">
    <property type="entry name" value="PPR"/>
    <property type="match status" value="4"/>
</dbReference>
<dbReference type="Gene3D" id="1.25.40.10">
    <property type="entry name" value="Tetratricopeptide repeat domain"/>
    <property type="match status" value="2"/>
</dbReference>
<dbReference type="Pfam" id="PF13041">
    <property type="entry name" value="PPR_2"/>
    <property type="match status" value="2"/>
</dbReference>
<dbReference type="Pfam" id="PF20431">
    <property type="entry name" value="E_motif"/>
    <property type="match status" value="1"/>
</dbReference>
<dbReference type="GeneID" id="109019731"/>
<gene>
    <name evidence="4" type="primary">LOC109019731</name>
</gene>
<dbReference type="Pfam" id="PF01535">
    <property type="entry name" value="PPR"/>
    <property type="match status" value="4"/>
</dbReference>